<evidence type="ECO:0000313" key="2">
    <source>
        <dbReference type="Proteomes" id="UP000693768"/>
    </source>
</evidence>
<sequence>MLMKDLDEVRLALLRKLKLKFINNNTCSMSLKILNQEIDEITDTNS</sequence>
<keyword evidence="2" id="KW-1185">Reference proteome</keyword>
<protein>
    <submittedName>
        <fullName evidence="1">Uncharacterized protein</fullName>
    </submittedName>
</protein>
<gene>
    <name evidence="1" type="ORF">Molly1_144</name>
</gene>
<accession>A0A8E4UY82</accession>
<organism evidence="1 2">
    <name type="scientific">Maribacter phage Molly_1</name>
    <dbReference type="NCBI Taxonomy" id="2745685"/>
    <lineage>
        <taxon>Viruses</taxon>
        <taxon>Duplodnaviria</taxon>
        <taxon>Heunggongvirae</taxon>
        <taxon>Uroviricota</taxon>
        <taxon>Caudoviricetes</taxon>
        <taxon>Molycolviridae</taxon>
        <taxon>Mollyvirus</taxon>
        <taxon>Mollyvirus molly</taxon>
    </lineage>
</organism>
<reference evidence="1" key="1">
    <citation type="submission" date="2020-07" db="EMBL/GenBank/DDBJ databases">
        <title>Highly diverse flavobacterial phages as mortality factor during North Sea spring blooms.</title>
        <authorList>
            <person name="Bartlau N."/>
            <person name="Wichels A."/>
            <person name="Krohne G."/>
            <person name="Adriaenssens E.M."/>
            <person name="Heins A."/>
            <person name="Fuchs B.M."/>
            <person name="Amann R."/>
            <person name="Moraru C."/>
        </authorList>
    </citation>
    <scope>NUCLEOTIDE SEQUENCE</scope>
</reference>
<evidence type="ECO:0000313" key="1">
    <source>
        <dbReference type="EMBL" id="QQO97438.1"/>
    </source>
</evidence>
<dbReference type="Proteomes" id="UP000693768">
    <property type="component" value="Segment"/>
</dbReference>
<name>A0A8E4UY82_9CAUD</name>
<dbReference type="EMBL" id="MT732451">
    <property type="protein sequence ID" value="QQO97438.1"/>
    <property type="molecule type" value="Genomic_DNA"/>
</dbReference>
<proteinExistence type="predicted"/>